<keyword evidence="3" id="KW-0472">Membrane</keyword>
<feature type="region of interest" description="Disordered" evidence="2">
    <location>
        <begin position="1"/>
        <end position="25"/>
    </location>
</feature>
<dbReference type="Pfam" id="PF03816">
    <property type="entry name" value="LytR_cpsA_psr"/>
    <property type="match status" value="1"/>
</dbReference>
<comment type="caution">
    <text evidence="5">The sequence shown here is derived from an EMBL/GenBank/DDBJ whole genome shotgun (WGS) entry which is preliminary data.</text>
</comment>
<evidence type="ECO:0000256" key="3">
    <source>
        <dbReference type="SAM" id="Phobius"/>
    </source>
</evidence>
<feature type="transmembrane region" description="Helical" evidence="3">
    <location>
        <begin position="132"/>
        <end position="153"/>
    </location>
</feature>
<dbReference type="AlphaFoldDB" id="A0AAP5T779"/>
<dbReference type="Gene3D" id="3.40.630.190">
    <property type="entry name" value="LCP protein"/>
    <property type="match status" value="1"/>
</dbReference>
<keyword evidence="3" id="KW-1133">Transmembrane helix</keyword>
<sequence length="537" mass="57297">MSPATGSVPAGHAQPDPLRDPRVASPTERTRRALILTALTLLVPGGAQLVAGSRRLGRVALRVTVTVWAVLILGLLWWLVSRASLISLMARDGVLLGLAVVLAALAVGWAVLWVDTFRLIRLHLLAPGARKITAAVTALALVLTSGALLYGGWAANTSRGALGEVFREGPAVPEAEGRYNILVLGADAGEGRQGLRPDSMHVVSVDARTGAIVMFSLPRNLQNAPFVEGSPLWDVYPNGFDCGDECILNALYTDVEEHHADLYPDAEHPGAEAMKDAAGGILGLDISGYALMDMGGFAQLIDAMGGVDVVSGGYVVHRGVRPDGAWGNIWWEPGTHHFNGDDALAFARSRQWSTDYARIRRQQCMQAAMLEQFSPATVLTRFEGILAAGQQIVTTDLPQSQLGTFVDLAERSRGHKMRRLTVGPPDFGDTGTHFTTYPDYDLVHRRVDEMLADESATAGSDPTGVTATPLLTALAVVAQETQTPDVDEDDPATWPAPPTRSDGKPFTAEDLMMAEDLGQEDVLNHASSTNGLCVPAP</sequence>
<dbReference type="Proteomes" id="UP001185728">
    <property type="component" value="Unassembled WGS sequence"/>
</dbReference>
<feature type="region of interest" description="Disordered" evidence="2">
    <location>
        <begin position="481"/>
        <end position="506"/>
    </location>
</feature>
<comment type="similarity">
    <text evidence="1">Belongs to the LytR/CpsA/Psr (LCP) family.</text>
</comment>
<evidence type="ECO:0000259" key="4">
    <source>
        <dbReference type="Pfam" id="PF03816"/>
    </source>
</evidence>
<protein>
    <submittedName>
        <fullName evidence="5">LCP family protein</fullName>
    </submittedName>
</protein>
<evidence type="ECO:0000313" key="5">
    <source>
        <dbReference type="EMBL" id="MDV7176181.1"/>
    </source>
</evidence>
<dbReference type="InterPro" id="IPR050922">
    <property type="entry name" value="LytR/CpsA/Psr_CW_biosynth"/>
</dbReference>
<feature type="transmembrane region" description="Helical" evidence="3">
    <location>
        <begin position="95"/>
        <end position="120"/>
    </location>
</feature>
<organism evidence="5 6">
    <name type="scientific">Micrococcus yunnanensis</name>
    <dbReference type="NCBI Taxonomy" id="566027"/>
    <lineage>
        <taxon>Bacteria</taxon>
        <taxon>Bacillati</taxon>
        <taxon>Actinomycetota</taxon>
        <taxon>Actinomycetes</taxon>
        <taxon>Micrococcales</taxon>
        <taxon>Micrococcaceae</taxon>
        <taxon>Micrococcus</taxon>
    </lineage>
</organism>
<reference evidence="5" key="1">
    <citation type="submission" date="2023-10" db="EMBL/GenBank/DDBJ databases">
        <title>Development of a sustainable strategy for remediation of hydrocarbon-contaminated territories based on the waste exchange concept.</title>
        <authorList>
            <person name="Krivoruchko A."/>
        </authorList>
    </citation>
    <scope>NUCLEOTIDE SEQUENCE</scope>
    <source>
        <strain evidence="5">IEGM 1325</strain>
    </source>
</reference>
<keyword evidence="3" id="KW-0812">Transmembrane</keyword>
<dbReference type="PANTHER" id="PTHR33392">
    <property type="entry name" value="POLYISOPRENYL-TEICHOIC ACID--PEPTIDOGLYCAN TEICHOIC ACID TRANSFERASE TAGU"/>
    <property type="match status" value="1"/>
</dbReference>
<evidence type="ECO:0000256" key="2">
    <source>
        <dbReference type="SAM" id="MobiDB-lite"/>
    </source>
</evidence>
<accession>A0AAP5T779</accession>
<dbReference type="EMBL" id="JAWLUK010000001">
    <property type="protein sequence ID" value="MDV7176181.1"/>
    <property type="molecule type" value="Genomic_DNA"/>
</dbReference>
<evidence type="ECO:0000313" key="6">
    <source>
        <dbReference type="Proteomes" id="UP001185728"/>
    </source>
</evidence>
<dbReference type="NCBIfam" id="TIGR00350">
    <property type="entry name" value="lytR_cpsA_psr"/>
    <property type="match status" value="1"/>
</dbReference>
<dbReference type="PANTHER" id="PTHR33392:SF6">
    <property type="entry name" value="POLYISOPRENYL-TEICHOIC ACID--PEPTIDOGLYCAN TEICHOIC ACID TRANSFERASE TAGU"/>
    <property type="match status" value="1"/>
</dbReference>
<gene>
    <name evidence="5" type="ORF">R4064_00765</name>
</gene>
<dbReference type="RefSeq" id="WP_036384957.1">
    <property type="nucleotide sequence ID" value="NZ_JAWLUK010000001.1"/>
</dbReference>
<proteinExistence type="inferred from homology"/>
<name>A0AAP5T779_9MICC</name>
<dbReference type="InterPro" id="IPR004474">
    <property type="entry name" value="LytR_CpsA_psr"/>
</dbReference>
<feature type="domain" description="Cell envelope-related transcriptional attenuator" evidence="4">
    <location>
        <begin position="196"/>
        <end position="372"/>
    </location>
</feature>
<evidence type="ECO:0000256" key="1">
    <source>
        <dbReference type="ARBA" id="ARBA00006068"/>
    </source>
</evidence>
<feature type="transmembrane region" description="Helical" evidence="3">
    <location>
        <begin position="33"/>
        <end position="52"/>
    </location>
</feature>
<feature type="transmembrane region" description="Helical" evidence="3">
    <location>
        <begin position="59"/>
        <end position="80"/>
    </location>
</feature>